<protein>
    <submittedName>
        <fullName evidence="1">Uncharacterized protein</fullName>
    </submittedName>
</protein>
<reference evidence="1 2" key="1">
    <citation type="journal article" date="2014" name="Agronomy (Basel)">
        <title>A Draft Genome Sequence for Ensete ventricosum, the Drought-Tolerant Tree Against Hunger.</title>
        <authorList>
            <person name="Harrison J."/>
            <person name="Moore K.A."/>
            <person name="Paszkiewicz K."/>
            <person name="Jones T."/>
            <person name="Grant M."/>
            <person name="Ambacheew D."/>
            <person name="Muzemil S."/>
            <person name="Studholme D.J."/>
        </authorList>
    </citation>
    <scope>NUCLEOTIDE SEQUENCE [LARGE SCALE GENOMIC DNA]</scope>
</reference>
<proteinExistence type="predicted"/>
<dbReference type="AlphaFoldDB" id="A0A426ZMZ9"/>
<dbReference type="EMBL" id="AMZH03005837">
    <property type="protein sequence ID" value="RRT65367.1"/>
    <property type="molecule type" value="Genomic_DNA"/>
</dbReference>
<dbReference type="Proteomes" id="UP000287651">
    <property type="component" value="Unassembled WGS sequence"/>
</dbReference>
<sequence length="183" mass="20506">MASSDEIRRFTFRHVRVQSLGLKYFLVAAPGNLRRHPGGAYRPEDSPQRRTPLLLSSHRTGTFLSRPDGVEGVLLGDSWLTSAVNGRQRSSGVVVRVKATEDAITFFIINFKRAPLDVVAWESCHRTGPERWLASRMKSRPSLAASREKRSPAETIPHVCGFPDELRITRNCRRVDGISVISL</sequence>
<gene>
    <name evidence="1" type="ORF">B296_00035961</name>
</gene>
<accession>A0A426ZMZ9</accession>
<evidence type="ECO:0000313" key="1">
    <source>
        <dbReference type="EMBL" id="RRT65367.1"/>
    </source>
</evidence>
<evidence type="ECO:0000313" key="2">
    <source>
        <dbReference type="Proteomes" id="UP000287651"/>
    </source>
</evidence>
<comment type="caution">
    <text evidence="1">The sequence shown here is derived from an EMBL/GenBank/DDBJ whole genome shotgun (WGS) entry which is preliminary data.</text>
</comment>
<name>A0A426ZMZ9_ENSVE</name>
<organism evidence="1 2">
    <name type="scientific">Ensete ventricosum</name>
    <name type="common">Abyssinian banana</name>
    <name type="synonym">Musa ensete</name>
    <dbReference type="NCBI Taxonomy" id="4639"/>
    <lineage>
        <taxon>Eukaryota</taxon>
        <taxon>Viridiplantae</taxon>
        <taxon>Streptophyta</taxon>
        <taxon>Embryophyta</taxon>
        <taxon>Tracheophyta</taxon>
        <taxon>Spermatophyta</taxon>
        <taxon>Magnoliopsida</taxon>
        <taxon>Liliopsida</taxon>
        <taxon>Zingiberales</taxon>
        <taxon>Musaceae</taxon>
        <taxon>Ensete</taxon>
    </lineage>
</organism>